<dbReference type="InterPro" id="IPR025286">
    <property type="entry name" value="MOFRL_assoc_dom"/>
</dbReference>
<gene>
    <name evidence="7" type="ORF">DRJ33_06960</name>
</gene>
<dbReference type="Gene3D" id="3.40.1480.10">
    <property type="entry name" value="MOFRL domain"/>
    <property type="match status" value="1"/>
</dbReference>
<dbReference type="PANTHER" id="PTHR12227">
    <property type="entry name" value="GLYCERATE KINASE"/>
    <property type="match status" value="1"/>
</dbReference>
<evidence type="ECO:0000259" key="5">
    <source>
        <dbReference type="Pfam" id="PF05161"/>
    </source>
</evidence>
<dbReference type="AlphaFoldDB" id="A0A497EUR0"/>
<keyword evidence="2" id="KW-0547">Nucleotide-binding</keyword>
<keyword evidence="3 7" id="KW-0418">Kinase</keyword>
<dbReference type="Gene3D" id="3.40.50.10180">
    <property type="entry name" value="Glycerate kinase, MOFRL-like N-terminal domain"/>
    <property type="match status" value="1"/>
</dbReference>
<dbReference type="InterPro" id="IPR039760">
    <property type="entry name" value="MOFRL_protein"/>
</dbReference>
<dbReference type="Pfam" id="PF13660">
    <property type="entry name" value="DUF4147"/>
    <property type="match status" value="1"/>
</dbReference>
<organism evidence="7 8">
    <name type="scientific">Thermoproteota archaeon</name>
    <dbReference type="NCBI Taxonomy" id="2056631"/>
    <lineage>
        <taxon>Archaea</taxon>
        <taxon>Thermoproteota</taxon>
    </lineage>
</organism>
<dbReference type="GO" id="GO:0005737">
    <property type="term" value="C:cytoplasm"/>
    <property type="evidence" value="ECO:0007669"/>
    <property type="project" value="TreeGrafter"/>
</dbReference>
<dbReference type="SUPFAM" id="SSF82544">
    <property type="entry name" value="GckA/TtuD-like"/>
    <property type="match status" value="1"/>
</dbReference>
<dbReference type="Proteomes" id="UP000272051">
    <property type="component" value="Unassembled WGS sequence"/>
</dbReference>
<feature type="domain" description="MOFRL-associated" evidence="6">
    <location>
        <begin position="21"/>
        <end position="255"/>
    </location>
</feature>
<keyword evidence="1" id="KW-0808">Transferase</keyword>
<dbReference type="GO" id="GO:0008887">
    <property type="term" value="F:glycerate kinase activity"/>
    <property type="evidence" value="ECO:0007669"/>
    <property type="project" value="InterPro"/>
</dbReference>
<accession>A0A497EUR0</accession>
<evidence type="ECO:0000256" key="3">
    <source>
        <dbReference type="ARBA" id="ARBA00022777"/>
    </source>
</evidence>
<reference evidence="7 8" key="1">
    <citation type="submission" date="2018-06" db="EMBL/GenBank/DDBJ databases">
        <title>Extensive metabolic versatility and redundancy in microbially diverse, dynamic hydrothermal sediments.</title>
        <authorList>
            <person name="Dombrowski N."/>
            <person name="Teske A."/>
            <person name="Baker B.J."/>
        </authorList>
    </citation>
    <scope>NUCLEOTIDE SEQUENCE [LARGE SCALE GENOMIC DNA]</scope>
    <source>
        <strain evidence="7">B34_G17</strain>
    </source>
</reference>
<protein>
    <submittedName>
        <fullName evidence="7">Glycerate kinase</fullName>
    </submittedName>
</protein>
<feature type="domain" description="MOFRL" evidence="5">
    <location>
        <begin position="339"/>
        <end position="368"/>
    </location>
</feature>
<sequence length="370" mass="39710">MPMVKNISEVVKNKHHEVVIDLVEAGLKAADPKSTVIRNITVRDNTLAIGGDIFEVKGKVYVIGFGKASIKMGEGVEEALGDLIDSGLLIAPEVPRDVKLKKLRVLRGDHPIPGENTLESTEEVIKFIKGVDSGDLVIVLISGGGSALFEKPIPPISLSDLKELNKLLLKSGADIKEVNTVRKHVSLVKGGKLAELIYPARTVALIVSDVVGDPVKFIASGPTAPDTTTFYDAANVLKHRGLWDAVPESVRMVIERGLRGETPETPKPGHKVFERVINVIVASNVISLKAMEARARQLGYNAMVLTSMMEGEAREVGKFLAGLARHVVSYDEPVRKPAIVLLGGETTVTVKGNGVGGRNQELALSFAIYA</sequence>
<evidence type="ECO:0000256" key="1">
    <source>
        <dbReference type="ARBA" id="ARBA00022679"/>
    </source>
</evidence>
<name>A0A497EUR0_9CREN</name>
<proteinExistence type="predicted"/>
<dbReference type="FunFam" id="3.40.50.10180:FF:000001">
    <property type="entry name" value="Glycerate kinase"/>
    <property type="match status" value="1"/>
</dbReference>
<dbReference type="EMBL" id="QMQX01000149">
    <property type="protein sequence ID" value="RLE50869.1"/>
    <property type="molecule type" value="Genomic_DNA"/>
</dbReference>
<evidence type="ECO:0000256" key="4">
    <source>
        <dbReference type="ARBA" id="ARBA00022840"/>
    </source>
</evidence>
<evidence type="ECO:0000256" key="2">
    <source>
        <dbReference type="ARBA" id="ARBA00022741"/>
    </source>
</evidence>
<comment type="caution">
    <text evidence="7">The sequence shown here is derived from an EMBL/GenBank/DDBJ whole genome shotgun (WGS) entry which is preliminary data.</text>
</comment>
<dbReference type="InterPro" id="IPR007835">
    <property type="entry name" value="MOFRL"/>
</dbReference>
<evidence type="ECO:0000313" key="7">
    <source>
        <dbReference type="EMBL" id="RLE50869.1"/>
    </source>
</evidence>
<dbReference type="GO" id="GO:0005524">
    <property type="term" value="F:ATP binding"/>
    <property type="evidence" value="ECO:0007669"/>
    <property type="project" value="UniProtKB-KW"/>
</dbReference>
<dbReference type="PANTHER" id="PTHR12227:SF0">
    <property type="entry name" value="GLYCERATE KINASE"/>
    <property type="match status" value="1"/>
</dbReference>
<keyword evidence="4" id="KW-0067">ATP-binding</keyword>
<evidence type="ECO:0000313" key="8">
    <source>
        <dbReference type="Proteomes" id="UP000272051"/>
    </source>
</evidence>
<dbReference type="Pfam" id="PF05161">
    <property type="entry name" value="MOFRL"/>
    <property type="match status" value="1"/>
</dbReference>
<dbReference type="InterPro" id="IPR037035">
    <property type="entry name" value="GK-like_C_sf"/>
</dbReference>
<feature type="non-terminal residue" evidence="7">
    <location>
        <position position="370"/>
    </location>
</feature>
<evidence type="ECO:0000259" key="6">
    <source>
        <dbReference type="Pfam" id="PF13660"/>
    </source>
</evidence>
<dbReference type="InterPro" id="IPR038614">
    <property type="entry name" value="GK_N_sf"/>
</dbReference>